<keyword evidence="3" id="KW-0812">Transmembrane</keyword>
<keyword evidence="3" id="KW-0472">Membrane</keyword>
<reference evidence="4 5" key="1">
    <citation type="submission" date="2018-07" db="EMBL/GenBank/DDBJ databases">
        <title>Phylogenomic Insights into understanding Host Adaptation of Lactobacillus reuteri by a novel species, Lactobacillus spp. M31.</title>
        <authorList>
            <person name="Sharma S."/>
            <person name="Patil P."/>
            <person name="Korpole S."/>
            <person name="Patil P.B."/>
        </authorList>
    </citation>
    <scope>NUCLEOTIDE SEQUENCE [LARGE SCALE GENOMIC DNA]</scope>
    <source>
        <strain evidence="4 5">M31</strain>
    </source>
</reference>
<keyword evidence="1" id="KW-0175">Coiled coil</keyword>
<feature type="compositionally biased region" description="Polar residues" evidence="2">
    <location>
        <begin position="185"/>
        <end position="203"/>
    </location>
</feature>
<feature type="compositionally biased region" description="Polar residues" evidence="2">
    <location>
        <begin position="167"/>
        <end position="177"/>
    </location>
</feature>
<sequence>MKEPENQHVNENKELEQEIEKLENRLQSEEKNKDTNIIHHLAFTEDHLAQVFRFLTHNLITTVVLILIAIIFSSIRWYAIVLIILVTYAYPLLSNHSYYPWEKYLRRNHHSHKTKEKLKDKQETERSKKPSPNKDKIIVSALIIVIIILISLIIFFIASTKSTNSAHSHAQSTTVRRSCSEKKISSSNKKPVSTTQHTQQLSPANMDDKLKAAAAYYYASEHHQKMFEFKMAVQQNGLAIGKETGADYQEGTDPVSLMPLHTGSGAVPFYTTDNDNVYFYVPSAMPSEAIGEGSDDSDQPVLTTTWQEICDLVNQNGAYEQVKKVAENSEAMGD</sequence>
<feature type="transmembrane region" description="Helical" evidence="3">
    <location>
        <begin position="137"/>
        <end position="158"/>
    </location>
</feature>
<feature type="region of interest" description="Disordered" evidence="2">
    <location>
        <begin position="112"/>
        <end position="132"/>
    </location>
</feature>
<evidence type="ECO:0000313" key="5">
    <source>
        <dbReference type="Proteomes" id="UP000704341"/>
    </source>
</evidence>
<accession>A0ABR8P4L9</accession>
<protein>
    <submittedName>
        <fullName evidence="4">Uncharacterized protein</fullName>
    </submittedName>
</protein>
<feature type="compositionally biased region" description="Basic and acidic residues" evidence="2">
    <location>
        <begin position="117"/>
        <end position="132"/>
    </location>
</feature>
<feature type="transmembrane region" description="Helical" evidence="3">
    <location>
        <begin position="51"/>
        <end position="71"/>
    </location>
</feature>
<keyword evidence="3" id="KW-1133">Transmembrane helix</keyword>
<dbReference type="EMBL" id="QORN01000006">
    <property type="protein sequence ID" value="MBD5805947.1"/>
    <property type="molecule type" value="Genomic_DNA"/>
</dbReference>
<evidence type="ECO:0000256" key="2">
    <source>
        <dbReference type="SAM" id="MobiDB-lite"/>
    </source>
</evidence>
<proteinExistence type="predicted"/>
<keyword evidence="5" id="KW-1185">Reference proteome</keyword>
<dbReference type="Proteomes" id="UP000704341">
    <property type="component" value="Unassembled WGS sequence"/>
</dbReference>
<gene>
    <name evidence="4" type="ORF">DTK66_02280</name>
</gene>
<feature type="transmembrane region" description="Helical" evidence="3">
    <location>
        <begin position="77"/>
        <end position="93"/>
    </location>
</feature>
<comment type="caution">
    <text evidence="4">The sequence shown here is derived from an EMBL/GenBank/DDBJ whole genome shotgun (WGS) entry which is preliminary data.</text>
</comment>
<evidence type="ECO:0000256" key="3">
    <source>
        <dbReference type="SAM" id="Phobius"/>
    </source>
</evidence>
<dbReference type="RefSeq" id="WP_191667651.1">
    <property type="nucleotide sequence ID" value="NZ_QORN01000006.1"/>
</dbReference>
<evidence type="ECO:0000313" key="4">
    <source>
        <dbReference type="EMBL" id="MBD5805947.1"/>
    </source>
</evidence>
<feature type="region of interest" description="Disordered" evidence="2">
    <location>
        <begin position="167"/>
        <end position="203"/>
    </location>
</feature>
<name>A0ABR8P4L9_9LACO</name>
<evidence type="ECO:0000256" key="1">
    <source>
        <dbReference type="SAM" id="Coils"/>
    </source>
</evidence>
<organism evidence="4 5">
    <name type="scientific">Limosilactobacillus walteri</name>
    <dbReference type="NCBI Taxonomy" id="2268022"/>
    <lineage>
        <taxon>Bacteria</taxon>
        <taxon>Bacillati</taxon>
        <taxon>Bacillota</taxon>
        <taxon>Bacilli</taxon>
        <taxon>Lactobacillales</taxon>
        <taxon>Lactobacillaceae</taxon>
        <taxon>Limosilactobacillus</taxon>
    </lineage>
</organism>
<feature type="coiled-coil region" evidence="1">
    <location>
        <begin position="5"/>
        <end position="32"/>
    </location>
</feature>